<dbReference type="CDD" id="cd00586">
    <property type="entry name" value="4HBT"/>
    <property type="match status" value="1"/>
</dbReference>
<dbReference type="RefSeq" id="WP_057625243.1">
    <property type="nucleotide sequence ID" value="NZ_LKHV02000001.1"/>
</dbReference>
<accession>A0A0Q9YJ23</accession>
<dbReference type="EMBL" id="LKHV02000001">
    <property type="protein sequence ID" value="MCS5708036.1"/>
    <property type="molecule type" value="Genomic_DNA"/>
</dbReference>
<dbReference type="OrthoDB" id="3727779at2"/>
<evidence type="ECO:0000313" key="2">
    <source>
        <dbReference type="EMBL" id="MCS5708036.1"/>
    </source>
</evidence>
<proteinExistence type="predicted"/>
<dbReference type="AlphaFoldDB" id="A0A0Q9YJ23"/>
<dbReference type="SUPFAM" id="SSF54637">
    <property type="entry name" value="Thioesterase/thiol ester dehydrase-isomerase"/>
    <property type="match status" value="1"/>
</dbReference>
<comment type="caution">
    <text evidence="1">The sequence shown here is derived from an EMBL/GenBank/DDBJ whole genome shotgun (WGS) entry which is preliminary data.</text>
</comment>
<gene>
    <name evidence="2" type="ORF">CC99x_003870</name>
    <name evidence="1" type="ORF">CC99x_02141</name>
</gene>
<reference evidence="1" key="1">
    <citation type="submission" date="2015-09" db="EMBL/GenBank/DDBJ databases">
        <title>Draft Genome Sequences of Two Novel Amoeba-resistant Intranuclear Bacteria, Candidatus Berkiella cookevillensis and Candidatus Berkiella aquae.</title>
        <authorList>
            <person name="Mehari Y.T."/>
            <person name="Arivett B.A."/>
            <person name="Farone A.L."/>
            <person name="Gunderson J.H."/>
            <person name="Farone M.B."/>
        </authorList>
    </citation>
    <scope>NUCLEOTIDE SEQUENCE [LARGE SCALE GENOMIC DNA]</scope>
    <source>
        <strain evidence="1">CC99</strain>
    </source>
</reference>
<dbReference type="EMBL" id="LKHV01000013">
    <property type="protein sequence ID" value="KRG17682.1"/>
    <property type="molecule type" value="Genomic_DNA"/>
</dbReference>
<dbReference type="InterPro" id="IPR029069">
    <property type="entry name" value="HotDog_dom_sf"/>
</dbReference>
<dbReference type="Gene3D" id="3.10.129.10">
    <property type="entry name" value="Hotdog Thioesterase"/>
    <property type="match status" value="1"/>
</dbReference>
<reference evidence="2" key="2">
    <citation type="journal article" date="2016" name="Genome Announc.">
        <title>Draft Genome Sequences of Two Novel Amoeba-Resistant Intranuclear Bacteria, 'Candidatus Berkiella cookevillensis' and 'Candidatus Berkiella aquae'.</title>
        <authorList>
            <person name="Mehari Y.T."/>
            <person name="Arivett B.A."/>
            <person name="Farone A.L."/>
            <person name="Gunderson J.H."/>
            <person name="Farone M.B."/>
        </authorList>
    </citation>
    <scope>NUCLEOTIDE SEQUENCE</scope>
    <source>
        <strain evidence="2">CC99</strain>
    </source>
</reference>
<dbReference type="Proteomes" id="UP000051494">
    <property type="component" value="Unassembled WGS sequence"/>
</dbReference>
<organism evidence="1">
    <name type="scientific">Candidatus Berkiella cookevillensis</name>
    <dbReference type="NCBI Taxonomy" id="437022"/>
    <lineage>
        <taxon>Bacteria</taxon>
        <taxon>Pseudomonadati</taxon>
        <taxon>Pseudomonadota</taxon>
        <taxon>Gammaproteobacteria</taxon>
        <taxon>Candidatus Berkiellales</taxon>
        <taxon>Candidatus Berkiellaceae</taxon>
        <taxon>Candidatus Berkiella</taxon>
    </lineage>
</organism>
<name>A0A0Q9YJ23_9GAMM</name>
<dbReference type="Pfam" id="PF13279">
    <property type="entry name" value="4HBT_2"/>
    <property type="match status" value="1"/>
</dbReference>
<dbReference type="PANTHER" id="PTHR12475">
    <property type="match status" value="1"/>
</dbReference>
<evidence type="ECO:0000313" key="3">
    <source>
        <dbReference type="Proteomes" id="UP000051494"/>
    </source>
</evidence>
<dbReference type="STRING" id="437022.CC99x_02141"/>
<dbReference type="InterPro" id="IPR051490">
    <property type="entry name" value="THEM6_lcsJ_thioesterase"/>
</dbReference>
<dbReference type="PANTHER" id="PTHR12475:SF4">
    <property type="entry name" value="PROTEIN THEM6"/>
    <property type="match status" value="1"/>
</dbReference>
<keyword evidence="3" id="KW-1185">Reference proteome</keyword>
<protein>
    <submittedName>
        <fullName evidence="2">Thioesterase family protein</fullName>
    </submittedName>
</protein>
<sequence>MNLYLRLIWLLLRFPFMQKPADPLESTQLDMRVWPNDLDLNMHMNNGRYLTVMDLGRLHLTFVNGLLGACLKRGWLPVLGSAKIHYLKPLNLFQKYKLESKVIYWDEKWIYMEQHFFKEDVLCATALLKALFVGKEGKIPSQQLIDLMGKEIACPPAPEVLKRWIECEKRDEI</sequence>
<reference evidence="2" key="3">
    <citation type="submission" date="2021-06" db="EMBL/GenBank/DDBJ databases">
        <title>Genomic Description and Analysis of Intracellular Bacteria, Candidatus Berkiella cookevillensis and Candidatus Berkiella aquae.</title>
        <authorList>
            <person name="Kidane D.T."/>
            <person name="Mehari Y.T."/>
            <person name="Rice F.C."/>
            <person name="Arivett B.A."/>
            <person name="Farone A.L."/>
            <person name="Berk S.G."/>
            <person name="Farone M.B."/>
        </authorList>
    </citation>
    <scope>NUCLEOTIDE SEQUENCE</scope>
    <source>
        <strain evidence="2">CC99</strain>
    </source>
</reference>
<evidence type="ECO:0000313" key="1">
    <source>
        <dbReference type="EMBL" id="KRG17682.1"/>
    </source>
</evidence>